<dbReference type="Proteomes" id="UP001237524">
    <property type="component" value="Segment"/>
</dbReference>
<dbReference type="InterPro" id="IPR014015">
    <property type="entry name" value="Helicase_SF3_DNA-vir"/>
</dbReference>
<evidence type="ECO:0000259" key="18">
    <source>
        <dbReference type="PROSITE" id="PS51206"/>
    </source>
</evidence>
<feature type="domain" description="SF3 helicase" evidence="18">
    <location>
        <begin position="409"/>
        <end position="573"/>
    </location>
</feature>
<evidence type="ECO:0000256" key="1">
    <source>
        <dbReference type="ARBA" id="ARBA00004147"/>
    </source>
</evidence>
<keyword evidence="11 15" id="KW-0413">Isomerase</keyword>
<evidence type="ECO:0000256" key="7">
    <source>
        <dbReference type="ARBA" id="ARBA00022801"/>
    </source>
</evidence>
<keyword evidence="6 15" id="KW-0547">Nucleotide-binding</keyword>
<comment type="PTM">
    <text evidence="15">Phosphorylated.</text>
</comment>
<dbReference type="EC" id="5.6.2.4" evidence="15 16"/>
<evidence type="ECO:0000256" key="6">
    <source>
        <dbReference type="ARBA" id="ARBA00022741"/>
    </source>
</evidence>
<keyword evidence="7 15" id="KW-0378">Hydrolase</keyword>
<feature type="modified residue" description="Phosphoserine; by host" evidence="15">
    <location>
        <position position="76"/>
    </location>
</feature>
<feature type="compositionally biased region" description="Basic and acidic residues" evidence="17">
    <location>
        <begin position="131"/>
        <end position="141"/>
    </location>
</feature>
<evidence type="ECO:0000256" key="11">
    <source>
        <dbReference type="ARBA" id="ARBA00023235"/>
    </source>
</evidence>
<evidence type="ECO:0000313" key="20">
    <source>
        <dbReference type="Proteomes" id="UP001237524"/>
    </source>
</evidence>
<evidence type="ECO:0000256" key="15">
    <source>
        <dbReference type="HAMAP-Rule" id="MF_04000"/>
    </source>
</evidence>
<dbReference type="Gene3D" id="1.10.10.510">
    <property type="entry name" value="Zinc finger, large T-antigen D1 domain"/>
    <property type="match status" value="1"/>
</dbReference>
<feature type="region of interest" description="Disordered" evidence="17">
    <location>
        <begin position="111"/>
        <end position="159"/>
    </location>
</feature>
<dbReference type="GO" id="GO:0042025">
    <property type="term" value="C:host cell nucleus"/>
    <property type="evidence" value="ECO:0007669"/>
    <property type="project" value="UniProtKB-SubCell"/>
</dbReference>
<evidence type="ECO:0000256" key="12">
    <source>
        <dbReference type="ARBA" id="ARBA00034617"/>
    </source>
</evidence>
<feature type="short sequence motif" description="Nuclear export signal" evidence="15">
    <location>
        <begin position="87"/>
        <end position="96"/>
    </location>
</feature>
<evidence type="ECO:0000256" key="14">
    <source>
        <dbReference type="ARBA" id="ARBA00093297"/>
    </source>
</evidence>
<dbReference type="GO" id="GO:0003677">
    <property type="term" value="F:DNA binding"/>
    <property type="evidence" value="ECO:0007669"/>
    <property type="project" value="UniProtKB-UniRule"/>
</dbReference>
<comment type="catalytic activity">
    <reaction evidence="12 15">
        <text>Couples ATP hydrolysis with the unwinding of duplex DNA by translocating in the 3'-5' direction.</text>
        <dbReference type="EC" id="5.6.2.4"/>
    </reaction>
</comment>
<comment type="subcellular location">
    <subcellularLocation>
        <location evidence="1 15">Host nucleus</location>
    </subcellularLocation>
</comment>
<dbReference type="GO" id="GO:0043138">
    <property type="term" value="F:3'-5' DNA helicase activity"/>
    <property type="evidence" value="ECO:0007669"/>
    <property type="project" value="UniProtKB-UniRule"/>
</dbReference>
<dbReference type="Pfam" id="PF00519">
    <property type="entry name" value="PPV_E1_C"/>
    <property type="match status" value="1"/>
</dbReference>
<dbReference type="InterPro" id="IPR014000">
    <property type="entry name" value="PPV_DNA_helicase_E1_N"/>
</dbReference>
<evidence type="ECO:0000256" key="16">
    <source>
        <dbReference type="PIRNR" id="PIRNR003383"/>
    </source>
</evidence>
<evidence type="ECO:0000256" key="13">
    <source>
        <dbReference type="ARBA" id="ARBA00048988"/>
    </source>
</evidence>
<dbReference type="InterPro" id="IPR037102">
    <property type="entry name" value="Znf_lg_T-Ag_D1_dom_sf"/>
</dbReference>
<dbReference type="GO" id="GO:0006260">
    <property type="term" value="P:DNA replication"/>
    <property type="evidence" value="ECO:0007669"/>
    <property type="project" value="UniProtKB-UniRule"/>
</dbReference>
<feature type="binding site" evidence="15">
    <location>
        <begin position="449"/>
        <end position="456"/>
    </location>
    <ligand>
        <name>ATP</name>
        <dbReference type="ChEBI" id="CHEBI:30616"/>
    </ligand>
</feature>
<comment type="function">
    <text evidence="16">ATP-dependent DNA helicase required for initiation of viral DNA replication. It forms a complex with the viral E2 protein. The E1-E2 complex binds to the replication origin which contains binding sites for both proteins.</text>
</comment>
<dbReference type="SUPFAM" id="SSF52540">
    <property type="entry name" value="P-loop containing nucleoside triphosphate hydrolases"/>
    <property type="match status" value="1"/>
</dbReference>
<feature type="compositionally biased region" description="Acidic residues" evidence="17">
    <location>
        <begin position="23"/>
        <end position="42"/>
    </location>
</feature>
<keyword evidence="10 15" id="KW-0238">DNA-binding</keyword>
<evidence type="ECO:0000256" key="4">
    <source>
        <dbReference type="ARBA" id="ARBA00022562"/>
    </source>
</evidence>
<keyword evidence="15" id="KW-0832">Ubl conjugation</keyword>
<dbReference type="InterPro" id="IPR001177">
    <property type="entry name" value="PPV_DNA_helicase_E1_C"/>
</dbReference>
<keyword evidence="9 15" id="KW-0067">ATP-binding</keyword>
<dbReference type="Pfam" id="PF00524">
    <property type="entry name" value="PPV_E1_N"/>
    <property type="match status" value="1"/>
</dbReference>
<reference evidence="19" key="1">
    <citation type="submission" date="2017-11" db="EMBL/GenBank/DDBJ databases">
        <title>Diverse papillomaviruses identified in Weddell seals breeding on Ross ice shelf, Antarctica.</title>
        <authorList>
            <person name="Smeele Z."/>
            <person name="Burns J."/>
            <person name="Kraberger S."/>
            <person name="Fontenele R.S."/>
            <person name="Waits K."/>
            <person name="Stainton D."/>
            <person name="Van Doorsaler K."/>
            <person name="Varsani A."/>
        </authorList>
    </citation>
    <scope>NUCLEOTIDE SEQUENCE</scope>
    <source>
        <strain evidence="19">17629</strain>
    </source>
</reference>
<feature type="compositionally biased region" description="Polar residues" evidence="17">
    <location>
        <begin position="119"/>
        <end position="128"/>
    </location>
</feature>
<dbReference type="Gene3D" id="3.40.50.300">
    <property type="entry name" value="P-loop containing nucleotide triphosphate hydrolases"/>
    <property type="match status" value="1"/>
</dbReference>
<comment type="subunit">
    <text evidence="15">Can form hexamers. Interacts with E2 protein; this interaction increases E1 DNA binding specificity. Interacts with host DNA polymerase subunit POLA2. Interacts with host single stranded DNA-binding protein RPA1. Interacts with host TOP1; this interaction stimulates the enzymatic activity of TOP1.</text>
</comment>
<dbReference type="PIRSF" id="PIRSF003383">
    <property type="entry name" value="Rep_E1_papillomaV"/>
    <property type="match status" value="1"/>
</dbReference>
<organism evidence="19 20">
    <name type="scientific">Leptonychotes weddellii papillomavirus 7</name>
    <dbReference type="NCBI Taxonomy" id="2077308"/>
    <lineage>
        <taxon>Viruses</taxon>
        <taxon>Monodnaviria</taxon>
        <taxon>Shotokuvirae</taxon>
        <taxon>Cossaviricota</taxon>
        <taxon>Papovaviricetes</taxon>
        <taxon>Zurhausenvirales</taxon>
        <taxon>Papillomaviridae</taxon>
    </lineage>
</organism>
<dbReference type="InterPro" id="IPR046935">
    <property type="entry name" value="PPV_E1_DBD_sf"/>
</dbReference>
<proteinExistence type="inferred from homology"/>
<feature type="short sequence motif" description="Nuclear localization signal" evidence="15">
    <location>
        <begin position="71"/>
        <end position="73"/>
    </location>
</feature>
<evidence type="ECO:0000256" key="9">
    <source>
        <dbReference type="ARBA" id="ARBA00022840"/>
    </source>
</evidence>
<protein>
    <recommendedName>
        <fullName evidence="15 16">Replication protein E1</fullName>
        <ecNumber evidence="15 16">5.6.2.4</ecNumber>
    </recommendedName>
    <alternativeName>
        <fullName evidence="15">ATP-dependent helicase E1</fullName>
    </alternativeName>
    <alternativeName>
        <fullName evidence="15">DNA 3'-5' helicase E1</fullName>
    </alternativeName>
</protein>
<dbReference type="InterPro" id="IPR016393">
    <property type="entry name" value="Rep_E1_papillomaV"/>
</dbReference>
<dbReference type="GO" id="GO:0016887">
    <property type="term" value="F:ATP hydrolysis activity"/>
    <property type="evidence" value="ECO:0007669"/>
    <property type="project" value="RHEA"/>
</dbReference>
<comment type="catalytic activity">
    <reaction evidence="13 15 16">
        <text>ATP + H2O = ADP + phosphate + H(+)</text>
        <dbReference type="Rhea" id="RHEA:13065"/>
        <dbReference type="ChEBI" id="CHEBI:15377"/>
        <dbReference type="ChEBI" id="CHEBI:15378"/>
        <dbReference type="ChEBI" id="CHEBI:30616"/>
        <dbReference type="ChEBI" id="CHEBI:43474"/>
        <dbReference type="ChEBI" id="CHEBI:456216"/>
        <dbReference type="EC" id="5.6.2.4"/>
    </reaction>
</comment>
<sequence>MDPSGTRGGSEFILFEAECSDGSGDEEEEGEGEDGEFEDFTDDASGSMQGHLALFNKQMLEADREHVQQLKRKYASPSTEMKVNNELSPRLAAIIISPKRKAKRRLFMQEEDSGYGPTLETQAQTEVGHTQVERGERGERGSEEEEEEKEEEGEESNGVQSLALPIQLLKSRDNKVAKLGMFKKTYGVSFTDLTREFKSDKSINTDWVVALFGVHDSVVDSSLELLKPHCLFVHATCEQSAWGFIMLFLLCFKTGKSRATVERLMCSIAAVRPGATLMDPPKVRSAAAAVYWYKGMLTNISKAWGQRPKWILNQVSIAHISQDSTPFELSEMIQWAYDHKYTEECKIAYEYARCADTCTNAAAFLKSNCQAKYVKDCSIMVRHYLRAEMQGMSMGRWIERQRDRVEGEGNWKVICSFLKYQGVEFVPWQTRFKLFLQGIPKKNCICVYGPPNTGKSAFCMSLIKFFEGKVVSHMNSKSTFWLQPLLDAKVGLLDDATDACWDFMDTYMRNALDGNQVCIDTKHRAPQQCKFPPLLMTSNIDIRKSDRWRYLHSRVTMVHFPNEFPLTEEGECVYELTEQNWKSYFGRCWAKLECSDDEDEGYDGDAQPAFRCTARSDDGPI</sequence>
<keyword evidence="8 15" id="KW-0347">Helicase</keyword>
<dbReference type="HAMAP" id="MF_04000">
    <property type="entry name" value="PPV_E1"/>
    <property type="match status" value="1"/>
</dbReference>
<accession>A0A2I8B2N9</accession>
<evidence type="ECO:0000256" key="2">
    <source>
        <dbReference type="ARBA" id="ARBA00022518"/>
    </source>
</evidence>
<dbReference type="Pfam" id="PF20450">
    <property type="entry name" value="PPV_E1_DBD"/>
    <property type="match status" value="1"/>
</dbReference>
<comment type="similarity">
    <text evidence="15 16">Belongs to the papillomaviridae E1 protein family.</text>
</comment>
<dbReference type="Gene3D" id="3.40.1310.10">
    <property type="match status" value="1"/>
</dbReference>
<feature type="cross-link" description="Glycyl lysine isopeptide (Lys-Gly) (interchain with G-Cter in SUMO)" evidence="15">
    <location>
        <position position="530"/>
    </location>
</feature>
<dbReference type="GO" id="GO:0005524">
    <property type="term" value="F:ATP binding"/>
    <property type="evidence" value="ECO:0007669"/>
    <property type="project" value="UniProtKB-UniRule"/>
</dbReference>
<dbReference type="InterPro" id="IPR027417">
    <property type="entry name" value="P-loop_NTPase"/>
</dbReference>
<evidence type="ECO:0000313" key="19">
    <source>
        <dbReference type="EMBL" id="AUT11907.1"/>
    </source>
</evidence>
<keyword evidence="2 15" id="KW-0244">Early protein</keyword>
<evidence type="ECO:0000256" key="8">
    <source>
        <dbReference type="ARBA" id="ARBA00022806"/>
    </source>
</evidence>
<keyword evidence="4 15" id="KW-1048">Host nucleus</keyword>
<comment type="caution">
    <text evidence="15">Lacks conserved residue(s) required for the propagation of feature annotation.</text>
</comment>
<evidence type="ECO:0000256" key="10">
    <source>
        <dbReference type="ARBA" id="ARBA00023125"/>
    </source>
</evidence>
<feature type="region of interest" description="Disordered" evidence="17">
    <location>
        <begin position="1"/>
        <end position="47"/>
    </location>
</feature>
<comment type="function">
    <text evidence="14 15">ATP-dependent DNA 3'-5' helicase required for initiation of viral DNA replication. It forms a complex with the viral E2 protein. The E1-E2 complex binds to the replication origin which contains binding sites for both proteins. During the initial step, a dimer of E1 interacts with a dimer of protein E2 leading to a complex that binds the viral origin of replication with high specificity. Then, a second dimer of E1 displaces the E2 dimer in an ATP-dependent manner to form the E1 tetramer. Following this, two E1 monomers are added to each half of the site, which results in the formation of two E1 trimers on the viral ori. Subsequently, two hexamers will be created. The double hexamer acts as a bi-directional helicase machinery and unwinds the viral DNA and then recruits the host DNA polymerase to start replication.</text>
</comment>
<gene>
    <name evidence="15" type="primary">E1</name>
</gene>
<feature type="modified residue" description="Phosphoserine; by host" evidence="15">
    <location>
        <position position="88"/>
    </location>
</feature>
<name>A0A2I8B2N9_9PAPI</name>
<feature type="compositionally biased region" description="Acidic residues" evidence="17">
    <location>
        <begin position="142"/>
        <end position="155"/>
    </location>
</feature>
<dbReference type="InterPro" id="IPR046832">
    <property type="entry name" value="PPV_E1_DBD"/>
</dbReference>
<keyword evidence="15" id="KW-1017">Isopeptide bond</keyword>
<dbReference type="SUPFAM" id="SSF55464">
    <property type="entry name" value="Origin of replication-binding domain, RBD-like"/>
    <property type="match status" value="1"/>
</dbReference>
<keyword evidence="3 15" id="KW-0597">Phosphoprotein</keyword>
<dbReference type="EMBL" id="MG571092">
    <property type="protein sequence ID" value="AUT11907.1"/>
    <property type="molecule type" value="Genomic_DNA"/>
</dbReference>
<evidence type="ECO:0000256" key="3">
    <source>
        <dbReference type="ARBA" id="ARBA00022553"/>
    </source>
</evidence>
<evidence type="ECO:0000256" key="17">
    <source>
        <dbReference type="SAM" id="MobiDB-lite"/>
    </source>
</evidence>
<keyword evidence="5 15" id="KW-0235">DNA replication</keyword>
<comment type="PTM">
    <text evidence="15">Sumoylated.</text>
</comment>
<dbReference type="PROSITE" id="PS51206">
    <property type="entry name" value="SF3_HELICASE_1"/>
    <property type="match status" value="1"/>
</dbReference>
<evidence type="ECO:0000256" key="5">
    <source>
        <dbReference type="ARBA" id="ARBA00022705"/>
    </source>
</evidence>